<feature type="transmembrane region" description="Helical" evidence="6">
    <location>
        <begin position="31"/>
        <end position="53"/>
    </location>
</feature>
<reference evidence="8 9" key="1">
    <citation type="journal article" date="2013" name="J. Microbiol.">
        <title>Mucilaginibacter ginsenosidivorax sp. nov., with ginsenoside converting activity isolated from sediment.</title>
        <authorList>
            <person name="Kim J.K."/>
            <person name="Choi T.E."/>
            <person name="Liu Q.M."/>
            <person name="Park H.Y."/>
            <person name="Yi T.H."/>
            <person name="Yoon M.H."/>
            <person name="Kim S.C."/>
            <person name="Im W.T."/>
        </authorList>
    </citation>
    <scope>NUCLEOTIDE SEQUENCE [LARGE SCALE GENOMIC DNA]</scope>
    <source>
        <strain evidence="8 9">KHI28</strain>
    </source>
</reference>
<keyword evidence="4 6" id="KW-1133">Transmembrane helix</keyword>
<dbReference type="Pfam" id="PF00892">
    <property type="entry name" value="EamA"/>
    <property type="match status" value="2"/>
</dbReference>
<name>A0A5B8WDT1_9SPHI</name>
<sequence length="292" mass="32019">MLKKILPGLLFSILWATGSVAVKFGIRSADALILASIRFIATGFIFGPFFGLVRKERFWPLKNEWKSIVIYGFLCTTLTLGSFFAAQRYASAGISMLFIAVAPLLIALFSSIIVKRKLTRFEVIGMLIAFTGLVLASAAALPNASIKPLGIILLLIYIFAYASSSVYFSTLSISLPNVSFNIWQVFVGGIILLPFCPLFGQQHVHHINVNLFLSLFWLIVVLSFIANQLWLYLVGQDAVTAGTWLYLTPVFGYGFGYLLLGEQISVYAIAGTILVVTGLVVSKIKAVQQVSE</sequence>
<feature type="transmembrane region" description="Helical" evidence="6">
    <location>
        <begin position="121"/>
        <end position="142"/>
    </location>
</feature>
<evidence type="ECO:0000313" key="9">
    <source>
        <dbReference type="Proteomes" id="UP000321362"/>
    </source>
</evidence>
<evidence type="ECO:0000256" key="3">
    <source>
        <dbReference type="ARBA" id="ARBA00022692"/>
    </source>
</evidence>
<evidence type="ECO:0000256" key="5">
    <source>
        <dbReference type="ARBA" id="ARBA00023136"/>
    </source>
</evidence>
<dbReference type="AlphaFoldDB" id="A0A5B8WDT1"/>
<dbReference type="RefSeq" id="WP_147060248.1">
    <property type="nucleotide sequence ID" value="NZ_CP042437.1"/>
</dbReference>
<feature type="transmembrane region" description="Helical" evidence="6">
    <location>
        <begin position="241"/>
        <end position="260"/>
    </location>
</feature>
<comment type="similarity">
    <text evidence="2">Belongs to the EamA transporter family.</text>
</comment>
<comment type="subcellular location">
    <subcellularLocation>
        <location evidence="1">Membrane</location>
        <topology evidence="1">Multi-pass membrane protein</topology>
    </subcellularLocation>
</comment>
<dbReference type="InterPro" id="IPR037185">
    <property type="entry name" value="EmrE-like"/>
</dbReference>
<feature type="transmembrane region" description="Helical" evidence="6">
    <location>
        <begin position="148"/>
        <end position="168"/>
    </location>
</feature>
<dbReference type="Proteomes" id="UP000321362">
    <property type="component" value="Chromosome"/>
</dbReference>
<dbReference type="InterPro" id="IPR050638">
    <property type="entry name" value="AA-Vitamin_Transporters"/>
</dbReference>
<keyword evidence="5 6" id="KW-0472">Membrane</keyword>
<dbReference type="GO" id="GO:0016020">
    <property type="term" value="C:membrane"/>
    <property type="evidence" value="ECO:0007669"/>
    <property type="project" value="UniProtKB-SubCell"/>
</dbReference>
<accession>A0A5B8WDT1</accession>
<dbReference type="EMBL" id="CP042437">
    <property type="protein sequence ID" value="QEC80058.1"/>
    <property type="molecule type" value="Genomic_DNA"/>
</dbReference>
<gene>
    <name evidence="8" type="ORF">FSB76_30420</name>
</gene>
<proteinExistence type="inferred from homology"/>
<dbReference type="PANTHER" id="PTHR32322">
    <property type="entry name" value="INNER MEMBRANE TRANSPORTER"/>
    <property type="match status" value="1"/>
</dbReference>
<dbReference type="PANTHER" id="PTHR32322:SF2">
    <property type="entry name" value="EAMA DOMAIN-CONTAINING PROTEIN"/>
    <property type="match status" value="1"/>
</dbReference>
<keyword evidence="9" id="KW-1185">Reference proteome</keyword>
<feature type="transmembrane region" description="Helical" evidence="6">
    <location>
        <begin position="266"/>
        <end position="284"/>
    </location>
</feature>
<protein>
    <submittedName>
        <fullName evidence="8">DMT family transporter</fullName>
    </submittedName>
</protein>
<feature type="domain" description="EamA" evidence="7">
    <location>
        <begin position="149"/>
        <end position="281"/>
    </location>
</feature>
<keyword evidence="3 6" id="KW-0812">Transmembrane</keyword>
<evidence type="ECO:0000313" key="8">
    <source>
        <dbReference type="EMBL" id="QEC80058.1"/>
    </source>
</evidence>
<organism evidence="8 9">
    <name type="scientific">Mucilaginibacter ginsenosidivorax</name>
    <dbReference type="NCBI Taxonomy" id="862126"/>
    <lineage>
        <taxon>Bacteria</taxon>
        <taxon>Pseudomonadati</taxon>
        <taxon>Bacteroidota</taxon>
        <taxon>Sphingobacteriia</taxon>
        <taxon>Sphingobacteriales</taxon>
        <taxon>Sphingobacteriaceae</taxon>
        <taxon>Mucilaginibacter</taxon>
    </lineage>
</organism>
<evidence type="ECO:0000256" key="2">
    <source>
        <dbReference type="ARBA" id="ARBA00007362"/>
    </source>
</evidence>
<dbReference type="InterPro" id="IPR000620">
    <property type="entry name" value="EamA_dom"/>
</dbReference>
<feature type="transmembrane region" description="Helical" evidence="6">
    <location>
        <begin position="212"/>
        <end position="234"/>
    </location>
</feature>
<dbReference type="KEGG" id="mgk:FSB76_30420"/>
<evidence type="ECO:0000256" key="1">
    <source>
        <dbReference type="ARBA" id="ARBA00004141"/>
    </source>
</evidence>
<feature type="domain" description="EamA" evidence="7">
    <location>
        <begin position="5"/>
        <end position="137"/>
    </location>
</feature>
<dbReference type="OrthoDB" id="1098926at2"/>
<feature type="transmembrane region" description="Helical" evidence="6">
    <location>
        <begin position="92"/>
        <end position="114"/>
    </location>
</feature>
<dbReference type="SUPFAM" id="SSF103481">
    <property type="entry name" value="Multidrug resistance efflux transporter EmrE"/>
    <property type="match status" value="2"/>
</dbReference>
<evidence type="ECO:0000256" key="4">
    <source>
        <dbReference type="ARBA" id="ARBA00022989"/>
    </source>
</evidence>
<feature type="transmembrane region" description="Helical" evidence="6">
    <location>
        <begin position="65"/>
        <end position="86"/>
    </location>
</feature>
<evidence type="ECO:0000256" key="6">
    <source>
        <dbReference type="SAM" id="Phobius"/>
    </source>
</evidence>
<evidence type="ECO:0000259" key="7">
    <source>
        <dbReference type="Pfam" id="PF00892"/>
    </source>
</evidence>
<feature type="transmembrane region" description="Helical" evidence="6">
    <location>
        <begin position="180"/>
        <end position="200"/>
    </location>
</feature>